<dbReference type="PANTHER" id="PTHR48228">
    <property type="entry name" value="SUCCINYL-COA--D-CITRAMALATE COA-TRANSFERASE"/>
    <property type="match status" value="1"/>
</dbReference>
<dbReference type="RefSeq" id="WP_026258070.1">
    <property type="nucleotide sequence ID" value="NZ_JOJP01000001.1"/>
</dbReference>
<sequence length="370" mass="39697">MGPLKGFRIIELVGIGPGPFCGMMLADMGAEVISIERAQSGGMKIKDIAMRGRRSVALDLKTPEGVETLLKLCEKADAIFEGFRPGVAEKLGVGPKDCLARNPKLVYGRITGWGQDGPLAKTAGHDINYIALSGALHAIGRKGGKPIAPLNLVGDFGGGAMMLAFGIVCGLLEAQKSGKGQVIDSSMVDGSAALMTMFFTLRGYGMFTEERGAGLLDGGAHFYDTYETADEKYIAIGAIEPQFYLQLLEKTGLDKHSLLQEPGNQMNKSQWEDYKETLAELFKTKTRDQWCELLEGTDACFAPVLSIWEAPDHPHNQARGTYTEVEGVLQPSPTPRFSRTEATISHGPRSTGEDTGAVLAEWGVLAPASA</sequence>
<evidence type="ECO:0000313" key="3">
    <source>
        <dbReference type="Proteomes" id="UP000027997"/>
    </source>
</evidence>
<dbReference type="InterPro" id="IPR003673">
    <property type="entry name" value="CoA-Trfase_fam_III"/>
</dbReference>
<protein>
    <submittedName>
        <fullName evidence="2">Carnitine dehydratase</fullName>
    </submittedName>
</protein>
<proteinExistence type="predicted"/>
<keyword evidence="3" id="KW-1185">Reference proteome</keyword>
<dbReference type="EMBL" id="JOJP01000001">
    <property type="protein sequence ID" value="KEI72631.1"/>
    <property type="molecule type" value="Genomic_DNA"/>
</dbReference>
<dbReference type="InterPro" id="IPR050509">
    <property type="entry name" value="CoA-transferase_III"/>
</dbReference>
<evidence type="ECO:0000313" key="2">
    <source>
        <dbReference type="EMBL" id="KEI72631.1"/>
    </source>
</evidence>
<feature type="region of interest" description="Disordered" evidence="1">
    <location>
        <begin position="332"/>
        <end position="354"/>
    </location>
</feature>
<organism evidence="2 3">
    <name type="scientific">Endozoicomonas elysicola</name>
    <dbReference type="NCBI Taxonomy" id="305900"/>
    <lineage>
        <taxon>Bacteria</taxon>
        <taxon>Pseudomonadati</taxon>
        <taxon>Pseudomonadota</taxon>
        <taxon>Gammaproteobacteria</taxon>
        <taxon>Oceanospirillales</taxon>
        <taxon>Endozoicomonadaceae</taxon>
        <taxon>Endozoicomonas</taxon>
    </lineage>
</organism>
<dbReference type="STRING" id="305900.GV64_19545"/>
<name>A0A081KEQ5_9GAMM</name>
<comment type="caution">
    <text evidence="2">The sequence shown here is derived from an EMBL/GenBank/DDBJ whole genome shotgun (WGS) entry which is preliminary data.</text>
</comment>
<dbReference type="PANTHER" id="PTHR48228:SF5">
    <property type="entry name" value="ALPHA-METHYLACYL-COA RACEMASE"/>
    <property type="match status" value="1"/>
</dbReference>
<gene>
    <name evidence="2" type="ORF">GV64_19545</name>
</gene>
<dbReference type="InterPro" id="IPR023606">
    <property type="entry name" value="CoA-Trfase_III_dom_1_sf"/>
</dbReference>
<dbReference type="SUPFAM" id="SSF89796">
    <property type="entry name" value="CoA-transferase family III (CaiB/BaiF)"/>
    <property type="match status" value="1"/>
</dbReference>
<accession>A0A081KEQ5</accession>
<dbReference type="Pfam" id="PF02515">
    <property type="entry name" value="CoA_transf_3"/>
    <property type="match status" value="1"/>
</dbReference>
<reference evidence="2 3" key="1">
    <citation type="submission" date="2014-06" db="EMBL/GenBank/DDBJ databases">
        <title>Whole Genome Sequences of Three Symbiotic Endozoicomonas Bacteria.</title>
        <authorList>
            <person name="Neave M.J."/>
            <person name="Apprill A."/>
            <person name="Voolstra C.R."/>
        </authorList>
    </citation>
    <scope>NUCLEOTIDE SEQUENCE [LARGE SCALE GENOMIC DNA]</scope>
    <source>
        <strain evidence="2 3">DSM 22380</strain>
    </source>
</reference>
<dbReference type="AlphaFoldDB" id="A0A081KEQ5"/>
<dbReference type="Proteomes" id="UP000027997">
    <property type="component" value="Unassembled WGS sequence"/>
</dbReference>
<dbReference type="GO" id="GO:0003824">
    <property type="term" value="F:catalytic activity"/>
    <property type="evidence" value="ECO:0007669"/>
    <property type="project" value="InterPro"/>
</dbReference>
<dbReference type="Gene3D" id="3.30.1540.10">
    <property type="entry name" value="formyl-coa transferase, domain 3"/>
    <property type="match status" value="1"/>
</dbReference>
<dbReference type="Gene3D" id="3.40.50.10540">
    <property type="entry name" value="Crotonobetainyl-coa:carnitine coa-transferase, domain 1"/>
    <property type="match status" value="1"/>
</dbReference>
<dbReference type="eggNOG" id="COG1804">
    <property type="taxonomic scope" value="Bacteria"/>
</dbReference>
<evidence type="ECO:0000256" key="1">
    <source>
        <dbReference type="SAM" id="MobiDB-lite"/>
    </source>
</evidence>
<dbReference type="InterPro" id="IPR044855">
    <property type="entry name" value="CoA-Trfase_III_dom3_sf"/>
</dbReference>